<evidence type="ECO:0000313" key="2">
    <source>
        <dbReference type="Proteomes" id="UP001367508"/>
    </source>
</evidence>
<dbReference type="Proteomes" id="UP001367508">
    <property type="component" value="Unassembled WGS sequence"/>
</dbReference>
<dbReference type="AlphaFoldDB" id="A0AAN9R7I4"/>
<reference evidence="1 2" key="1">
    <citation type="submission" date="2024-01" db="EMBL/GenBank/DDBJ databases">
        <title>The genomes of 5 underutilized Papilionoideae crops provide insights into root nodulation and disease resistanc.</title>
        <authorList>
            <person name="Jiang F."/>
        </authorList>
    </citation>
    <scope>NUCLEOTIDE SEQUENCE [LARGE SCALE GENOMIC DNA]</scope>
    <source>
        <strain evidence="1">LVBAO_FW01</strain>
        <tissue evidence="1">Leaves</tissue>
    </source>
</reference>
<proteinExistence type="predicted"/>
<comment type="caution">
    <text evidence="1">The sequence shown here is derived from an EMBL/GenBank/DDBJ whole genome shotgun (WGS) entry which is preliminary data.</text>
</comment>
<dbReference type="EMBL" id="JAYMYQ010000001">
    <property type="protein sequence ID" value="KAK7362057.1"/>
    <property type="molecule type" value="Genomic_DNA"/>
</dbReference>
<keyword evidence="2" id="KW-1185">Reference proteome</keyword>
<name>A0AAN9R7I4_CANGL</name>
<organism evidence="1 2">
    <name type="scientific">Canavalia gladiata</name>
    <name type="common">Sword bean</name>
    <name type="synonym">Dolichos gladiatus</name>
    <dbReference type="NCBI Taxonomy" id="3824"/>
    <lineage>
        <taxon>Eukaryota</taxon>
        <taxon>Viridiplantae</taxon>
        <taxon>Streptophyta</taxon>
        <taxon>Embryophyta</taxon>
        <taxon>Tracheophyta</taxon>
        <taxon>Spermatophyta</taxon>
        <taxon>Magnoliopsida</taxon>
        <taxon>eudicotyledons</taxon>
        <taxon>Gunneridae</taxon>
        <taxon>Pentapetalae</taxon>
        <taxon>rosids</taxon>
        <taxon>fabids</taxon>
        <taxon>Fabales</taxon>
        <taxon>Fabaceae</taxon>
        <taxon>Papilionoideae</taxon>
        <taxon>50 kb inversion clade</taxon>
        <taxon>NPAAA clade</taxon>
        <taxon>indigoferoid/millettioid clade</taxon>
        <taxon>Phaseoleae</taxon>
        <taxon>Canavalia</taxon>
    </lineage>
</organism>
<evidence type="ECO:0000313" key="1">
    <source>
        <dbReference type="EMBL" id="KAK7362057.1"/>
    </source>
</evidence>
<sequence length="100" mass="11530">MSIRSRLRFMSMEVVGRRVEIQKRTLFVKNPEVRLSYPHGIVRKPATNWLANHKEVVSMASGFRIGTYASEVYKSSWYLTSHNLCGRPNREDRGEGTLTS</sequence>
<accession>A0AAN9R7I4</accession>
<gene>
    <name evidence="1" type="ORF">VNO77_04157</name>
</gene>
<protein>
    <submittedName>
        <fullName evidence="1">Uncharacterized protein</fullName>
    </submittedName>
</protein>